<dbReference type="VEuPathDB" id="AmoebaDB:ACA1_373780"/>
<feature type="signal peptide" evidence="1">
    <location>
        <begin position="1"/>
        <end position="19"/>
    </location>
</feature>
<evidence type="ECO:0000313" key="2">
    <source>
        <dbReference type="EMBL" id="ELR12313.1"/>
    </source>
</evidence>
<keyword evidence="3" id="KW-1185">Reference proteome</keyword>
<reference evidence="2 3" key="1">
    <citation type="journal article" date="2013" name="Genome Biol.">
        <title>Genome of Acanthamoeba castellanii highlights extensive lateral gene transfer and early evolution of tyrosine kinase signaling.</title>
        <authorList>
            <person name="Clarke M."/>
            <person name="Lohan A.J."/>
            <person name="Liu B."/>
            <person name="Lagkouvardos I."/>
            <person name="Roy S."/>
            <person name="Zafar N."/>
            <person name="Bertelli C."/>
            <person name="Schilde C."/>
            <person name="Kianianmomeni A."/>
            <person name="Burglin T.R."/>
            <person name="Frech C."/>
            <person name="Turcotte B."/>
            <person name="Kopec K.O."/>
            <person name="Synnott J.M."/>
            <person name="Choo C."/>
            <person name="Paponov I."/>
            <person name="Finkler A."/>
            <person name="Soon Heng Tan C."/>
            <person name="Hutchins A.P."/>
            <person name="Weinmeier T."/>
            <person name="Rattei T."/>
            <person name="Chu J.S."/>
            <person name="Gimenez G."/>
            <person name="Irimia M."/>
            <person name="Rigden D.J."/>
            <person name="Fitzpatrick D.A."/>
            <person name="Lorenzo-Morales J."/>
            <person name="Bateman A."/>
            <person name="Chiu C.H."/>
            <person name="Tang P."/>
            <person name="Hegemann P."/>
            <person name="Fromm H."/>
            <person name="Raoult D."/>
            <person name="Greub G."/>
            <person name="Miranda-Saavedra D."/>
            <person name="Chen N."/>
            <person name="Nash P."/>
            <person name="Ginger M.L."/>
            <person name="Horn M."/>
            <person name="Schaap P."/>
            <person name="Caler L."/>
            <person name="Loftus B."/>
        </authorList>
    </citation>
    <scope>NUCLEOTIDE SEQUENCE [LARGE SCALE GENOMIC DNA]</scope>
    <source>
        <strain evidence="2 3">Neff</strain>
    </source>
</reference>
<dbReference type="EMBL" id="KB008119">
    <property type="protein sequence ID" value="ELR12313.1"/>
    <property type="molecule type" value="Genomic_DNA"/>
</dbReference>
<dbReference type="RefSeq" id="XP_004334326.1">
    <property type="nucleotide sequence ID" value="XM_004334278.1"/>
</dbReference>
<evidence type="ECO:0000313" key="3">
    <source>
        <dbReference type="Proteomes" id="UP000011083"/>
    </source>
</evidence>
<gene>
    <name evidence="2" type="ORF">ACA1_373780</name>
</gene>
<feature type="chain" id="PRO_5003989772" evidence="1">
    <location>
        <begin position="20"/>
        <end position="70"/>
    </location>
</feature>
<proteinExistence type="predicted"/>
<name>L8GHS4_ACACF</name>
<dbReference type="Proteomes" id="UP000011083">
    <property type="component" value="Unassembled WGS sequence"/>
</dbReference>
<keyword evidence="1" id="KW-0732">Signal</keyword>
<dbReference type="GeneID" id="14912914"/>
<dbReference type="KEGG" id="acan:ACA1_373780"/>
<organism evidence="2 3">
    <name type="scientific">Acanthamoeba castellanii (strain ATCC 30010 / Neff)</name>
    <dbReference type="NCBI Taxonomy" id="1257118"/>
    <lineage>
        <taxon>Eukaryota</taxon>
        <taxon>Amoebozoa</taxon>
        <taxon>Discosea</taxon>
        <taxon>Longamoebia</taxon>
        <taxon>Centramoebida</taxon>
        <taxon>Acanthamoebidae</taxon>
        <taxon>Acanthamoeba</taxon>
    </lineage>
</organism>
<protein>
    <submittedName>
        <fullName evidence="2">Uncharacterized protein</fullName>
    </submittedName>
</protein>
<evidence type="ECO:0000256" key="1">
    <source>
        <dbReference type="SAM" id="SignalP"/>
    </source>
</evidence>
<sequence length="70" mass="7567">MKLHIVLFALVILGLLATARRGANLLWDEAESRVVGFDVGLCTWTPAVNNTGPLYNLCNTVHSSTTGLIK</sequence>
<dbReference type="AlphaFoldDB" id="L8GHS4"/>
<accession>L8GHS4</accession>